<reference evidence="2" key="1">
    <citation type="journal article" date="2019" name="Int. J. Syst. Evol. Microbiol.">
        <title>The Global Catalogue of Microorganisms (GCM) 10K type strain sequencing project: providing services to taxonomists for standard genome sequencing and annotation.</title>
        <authorList>
            <consortium name="The Broad Institute Genomics Platform"/>
            <consortium name="The Broad Institute Genome Sequencing Center for Infectious Disease"/>
            <person name="Wu L."/>
            <person name="Ma J."/>
        </authorList>
    </citation>
    <scope>NUCLEOTIDE SEQUENCE [LARGE SCALE GENOMIC DNA]</scope>
    <source>
        <strain evidence="2">JCM 30774</strain>
    </source>
</reference>
<sequence>MTSKALNKQIRLTAKGMDRFVAALESPPKITGLDEAYLRWRAAYNGEKRFRRRNKV</sequence>
<gene>
    <name evidence="1" type="ORF">ACFQ45_16950</name>
</gene>
<evidence type="ECO:0000313" key="2">
    <source>
        <dbReference type="Proteomes" id="UP001597059"/>
    </source>
</evidence>
<accession>A0ABW4B4N7</accession>
<dbReference type="Proteomes" id="UP001597059">
    <property type="component" value="Unassembled WGS sequence"/>
</dbReference>
<name>A0ABW4B4N7_9GAMM</name>
<comment type="caution">
    <text evidence="1">The sequence shown here is derived from an EMBL/GenBank/DDBJ whole genome shotgun (WGS) entry which is preliminary data.</text>
</comment>
<evidence type="ECO:0000313" key="1">
    <source>
        <dbReference type="EMBL" id="MFD1385044.1"/>
    </source>
</evidence>
<keyword evidence="2" id="KW-1185">Reference proteome</keyword>
<dbReference type="RefSeq" id="WP_377369830.1">
    <property type="nucleotide sequence ID" value="NZ_JBHTMN010000018.1"/>
</dbReference>
<organism evidence="1 2">
    <name type="scientific">Rhodanobacter aciditrophus</name>
    <dbReference type="NCBI Taxonomy" id="1623218"/>
    <lineage>
        <taxon>Bacteria</taxon>
        <taxon>Pseudomonadati</taxon>
        <taxon>Pseudomonadota</taxon>
        <taxon>Gammaproteobacteria</taxon>
        <taxon>Lysobacterales</taxon>
        <taxon>Rhodanobacteraceae</taxon>
        <taxon>Rhodanobacter</taxon>
    </lineage>
</organism>
<evidence type="ECO:0008006" key="3">
    <source>
        <dbReference type="Google" id="ProtNLM"/>
    </source>
</evidence>
<proteinExistence type="predicted"/>
<protein>
    <recommendedName>
        <fullName evidence="3">Transposase</fullName>
    </recommendedName>
</protein>
<dbReference type="EMBL" id="JBHTMN010000018">
    <property type="protein sequence ID" value="MFD1385044.1"/>
    <property type="molecule type" value="Genomic_DNA"/>
</dbReference>